<dbReference type="Pfam" id="PF26291">
    <property type="entry name" value="SWIB_eIF2D"/>
    <property type="match status" value="1"/>
</dbReference>
<protein>
    <submittedName>
        <fullName evidence="5">Craniofacial development protein 2</fullName>
    </submittedName>
</protein>
<dbReference type="InterPro" id="IPR058886">
    <property type="entry name" value="SWIB_eIF2D"/>
</dbReference>
<dbReference type="GO" id="GO:0003824">
    <property type="term" value="F:catalytic activity"/>
    <property type="evidence" value="ECO:0007669"/>
    <property type="project" value="InterPro"/>
</dbReference>
<dbReference type="AlphaFoldDB" id="A0A3L6F033"/>
<comment type="caution">
    <text evidence="5">The sequence shown here is derived from an EMBL/GenBank/DDBJ whole genome shotgun (WGS) entry which is preliminary data.</text>
</comment>
<evidence type="ECO:0000259" key="2">
    <source>
        <dbReference type="Pfam" id="PF03372"/>
    </source>
</evidence>
<organism evidence="5">
    <name type="scientific">Zea mays</name>
    <name type="common">Maize</name>
    <dbReference type="NCBI Taxonomy" id="4577"/>
    <lineage>
        <taxon>Eukaryota</taxon>
        <taxon>Viridiplantae</taxon>
        <taxon>Streptophyta</taxon>
        <taxon>Embryophyta</taxon>
        <taxon>Tracheophyta</taxon>
        <taxon>Spermatophyta</taxon>
        <taxon>Magnoliopsida</taxon>
        <taxon>Liliopsida</taxon>
        <taxon>Poales</taxon>
        <taxon>Poaceae</taxon>
        <taxon>PACMAD clade</taxon>
        <taxon>Panicoideae</taxon>
        <taxon>Andropogonodae</taxon>
        <taxon>Andropogoneae</taxon>
        <taxon>Tripsacinae</taxon>
        <taxon>Zea</taxon>
    </lineage>
</organism>
<dbReference type="EMBL" id="NCVQ01000005">
    <property type="protein sequence ID" value="PWZ26506.1"/>
    <property type="molecule type" value="Genomic_DNA"/>
</dbReference>
<dbReference type="SUPFAM" id="SSF55159">
    <property type="entry name" value="eIF1-like"/>
    <property type="match status" value="1"/>
</dbReference>
<evidence type="ECO:0000256" key="1">
    <source>
        <dbReference type="SAM" id="MobiDB-lite"/>
    </source>
</evidence>
<evidence type="ECO:0000313" key="5">
    <source>
        <dbReference type="EMBL" id="PWZ26506.1"/>
    </source>
</evidence>
<dbReference type="FunFam" id="3.60.10.10:FF:000052">
    <property type="entry name" value="Retrovirus-related Pol polyprotein LINE-1"/>
    <property type="match status" value="1"/>
</dbReference>
<feature type="domain" description="eIF2D winged helix" evidence="3">
    <location>
        <begin position="554"/>
        <end position="632"/>
    </location>
</feature>
<sequence length="821" mass="93006">MKPQRKPLGRNPLSDAPYRNPGMVLNEQGPGRHPSSDALSLDLEPVISEQGSSRRILSGALHRRPGVVKNEQGSLHLPRRVRRVRKLVEPTRVRVGSWNVGSLTGKLREIVDVAVRRRVNILCVQETKWKGQKAKEVEGTGFKLWYTGTATNKNGVGVLIDKSLKDGVVDVKRVGDRIILVKLVIGDLVLNVISAYAPQVGLNENSKREFWEGLEDMVSRVPVGEKLFIGGDLNGHVGTSSTSFEGVHGGFGFGTRNQEGEEILNFALAYDMFIANTFFKKRQSHLVTFSSGQHTSQIDFVLLRKEDRHACLDCKVIPGECVVTQHKLVVADFRFKIRLQRNKHNKVTRTKWWKLKGDVAQTFKKRVIEEGPWAGEEDANIMWRKMATCIRKIASEEFGLSQGNRREVKDTWWWNEDVQKAIKEKKDCYKRLHHDKCAENIEKYRIAKKDSADGRYVPNEGFFDDIVVEDPNPVSTSQALDSAKEPEVTNDDSVLAEDAGVDISDNHGTNPSIQIEAVEEITDVVNELKLPEDKTTEQAPVEMEHHNLRTEEIDSLLDKCLLQALYTSIKEKDLPMPGSTLWANHILPNIPPGVTIDIKKSSHKKLSKWLQSKSSSSLISAKEDKYKKEVVLLAINHKHPDYMAFRQEKRVQELVEHEKDVAESSVTKQLEVAEIYKPSSHVKPIFVDVEADMEKYYSAPEASDIVFRYVEKEKLVKPTDKAKVILDVTLCDALYKGAIKKGSAYPTEIHKKDLGSAFLNRMQVHHKVSRGTQEVIRKGAIRTIQIMTERRHGNKKMTRLSGLECRFGWESLPRKFISDCR</sequence>
<dbReference type="InterPro" id="IPR057429">
    <property type="entry name" value="WH_eIF2D"/>
</dbReference>
<dbReference type="InterPro" id="IPR005135">
    <property type="entry name" value="Endo/exonuclease/phosphatase"/>
</dbReference>
<feature type="region of interest" description="Disordered" evidence="1">
    <location>
        <begin position="1"/>
        <end position="38"/>
    </location>
</feature>
<dbReference type="InterPro" id="IPR036877">
    <property type="entry name" value="SUI1_dom_sf"/>
</dbReference>
<accession>A0A3L6F033</accession>
<dbReference type="GO" id="GO:0001731">
    <property type="term" value="P:formation of translation preinitiation complex"/>
    <property type="evidence" value="ECO:0007669"/>
    <property type="project" value="InterPro"/>
</dbReference>
<dbReference type="SUPFAM" id="SSF47592">
    <property type="entry name" value="SWIB/MDM2 domain"/>
    <property type="match status" value="1"/>
</dbReference>
<feature type="domain" description="Endonuclease/exonuclease/phosphatase" evidence="2">
    <location>
        <begin position="96"/>
        <end position="238"/>
    </location>
</feature>
<dbReference type="PANTHER" id="PTHR12217:SF4">
    <property type="entry name" value="EUKARYOTIC TRANSLATION INITIATION FACTOR 2D"/>
    <property type="match status" value="1"/>
</dbReference>
<evidence type="ECO:0000259" key="4">
    <source>
        <dbReference type="Pfam" id="PF26291"/>
    </source>
</evidence>
<evidence type="ECO:0000259" key="3">
    <source>
        <dbReference type="Pfam" id="PF25304"/>
    </source>
</evidence>
<dbReference type="InterPro" id="IPR036691">
    <property type="entry name" value="Endo/exonu/phosph_ase_sf"/>
</dbReference>
<dbReference type="Pfam" id="PF25304">
    <property type="entry name" value="WHD_eIF2D"/>
    <property type="match status" value="1"/>
</dbReference>
<dbReference type="InterPro" id="IPR039757">
    <property type="entry name" value="EIF2D"/>
</dbReference>
<dbReference type="Gene3D" id="3.60.10.10">
    <property type="entry name" value="Endonuclease/exonuclease/phosphatase"/>
    <property type="match status" value="1"/>
</dbReference>
<dbReference type="InterPro" id="IPR036885">
    <property type="entry name" value="SWIB_MDM2_dom_sf"/>
</dbReference>
<dbReference type="Proteomes" id="UP000251960">
    <property type="component" value="Chromosome 4"/>
</dbReference>
<gene>
    <name evidence="5" type="primary">CFDP2_27</name>
    <name evidence="5" type="ORF">Zm00014a_014519</name>
</gene>
<proteinExistence type="predicted"/>
<name>A0A3L6F033_MAIZE</name>
<dbReference type="CDD" id="cd09076">
    <property type="entry name" value="L1-EN"/>
    <property type="match status" value="1"/>
</dbReference>
<feature type="domain" description="eIF2D SWIB" evidence="4">
    <location>
        <begin position="676"/>
        <end position="736"/>
    </location>
</feature>
<dbReference type="PANTHER" id="PTHR12217">
    <property type="entry name" value="EUKARYOTIC TRANSLATION INITIATION FACTOR 2D"/>
    <property type="match status" value="1"/>
</dbReference>
<dbReference type="GO" id="GO:0003743">
    <property type="term" value="F:translation initiation factor activity"/>
    <property type="evidence" value="ECO:0007669"/>
    <property type="project" value="InterPro"/>
</dbReference>
<dbReference type="Pfam" id="PF03372">
    <property type="entry name" value="Exo_endo_phos"/>
    <property type="match status" value="1"/>
</dbReference>
<reference evidence="5" key="1">
    <citation type="journal article" date="2018" name="Nat. Genet.">
        <title>Extensive intraspecific gene order and gene structural variations between Mo17 and other maize genomes.</title>
        <authorList>
            <person name="Sun S."/>
            <person name="Zhou Y."/>
            <person name="Chen J."/>
            <person name="Shi J."/>
            <person name="Zhao H."/>
            <person name="Zhao H."/>
            <person name="Song W."/>
            <person name="Zhang M."/>
            <person name="Cui Y."/>
            <person name="Dong X."/>
            <person name="Liu H."/>
            <person name="Ma X."/>
            <person name="Jiao Y."/>
            <person name="Wang B."/>
            <person name="Wei X."/>
            <person name="Stein J.C."/>
            <person name="Glaubitz J.C."/>
            <person name="Lu F."/>
            <person name="Yu G."/>
            <person name="Liang C."/>
            <person name="Fengler K."/>
            <person name="Li B."/>
            <person name="Rafalski A."/>
            <person name="Schnable P.S."/>
            <person name="Ware D.H."/>
            <person name="Buckler E.S."/>
            <person name="Lai J."/>
        </authorList>
    </citation>
    <scope>NUCLEOTIDE SEQUENCE [LARGE SCALE GENOMIC DNA]</scope>
    <source>
        <tissue evidence="5">Seedling</tissue>
    </source>
</reference>
<dbReference type="SUPFAM" id="SSF56219">
    <property type="entry name" value="DNase I-like"/>
    <property type="match status" value="1"/>
</dbReference>
<dbReference type="ExpressionAtlas" id="A0A3L6F033">
    <property type="expression patterns" value="baseline and differential"/>
</dbReference>